<dbReference type="RefSeq" id="WP_141632436.1">
    <property type="nucleotide sequence ID" value="NZ_VIGB01000003.1"/>
</dbReference>
<dbReference type="SUPFAM" id="SSF52266">
    <property type="entry name" value="SGNH hydrolase"/>
    <property type="match status" value="1"/>
</dbReference>
<dbReference type="Proteomes" id="UP000319103">
    <property type="component" value="Unassembled WGS sequence"/>
</dbReference>
<keyword evidence="1" id="KW-0732">Signal</keyword>
<gene>
    <name evidence="3" type="ORF">E6W39_04900</name>
</gene>
<organism evidence="3 4">
    <name type="scientific">Kitasatospora acidiphila</name>
    <dbReference type="NCBI Taxonomy" id="2567942"/>
    <lineage>
        <taxon>Bacteria</taxon>
        <taxon>Bacillati</taxon>
        <taxon>Actinomycetota</taxon>
        <taxon>Actinomycetes</taxon>
        <taxon>Kitasatosporales</taxon>
        <taxon>Streptomycetaceae</taxon>
        <taxon>Kitasatospora</taxon>
    </lineage>
</organism>
<dbReference type="EMBL" id="VIGB01000003">
    <property type="protein sequence ID" value="TQF01707.1"/>
    <property type="molecule type" value="Genomic_DNA"/>
</dbReference>
<dbReference type="InterPro" id="IPR036514">
    <property type="entry name" value="SGNH_hydro_sf"/>
</dbReference>
<sequence>MRISAVSRRLRAATGVAVLGATLLGLAAGPASANEAKHTYYLALGDSLAAGYQTLPGGGNEVGHGYAQDIARTLQQRATAAGRDFSFTDLGCPGETTGSMLNGGCPYPHTFQGAQIDAAVSYLKAHHGDDLVVTLDIGANNVDGCAEGGSLNAGCAATGIATAGRDLGTILNRLKAAAGPHTRLVGMNLYDPFLAAWMTGDQGKVLATVSVPLADTLNAALEFQDWAHGVPTADVAGAFSTNSFLPPVDLGGQQVPLNVARIMEWTNMSRGDIHANDTGYQVMADAFLAKF</sequence>
<dbReference type="CDD" id="cd00229">
    <property type="entry name" value="SGNH_hydrolase"/>
    <property type="match status" value="1"/>
</dbReference>
<dbReference type="Pfam" id="PF13472">
    <property type="entry name" value="Lipase_GDSL_2"/>
    <property type="match status" value="1"/>
</dbReference>
<protein>
    <submittedName>
        <fullName evidence="3">SGNH/GDSL hydrolase family protein</fullName>
    </submittedName>
</protein>
<evidence type="ECO:0000313" key="3">
    <source>
        <dbReference type="EMBL" id="TQF01707.1"/>
    </source>
</evidence>
<keyword evidence="3" id="KW-0378">Hydrolase</keyword>
<feature type="signal peptide" evidence="1">
    <location>
        <begin position="1"/>
        <end position="33"/>
    </location>
</feature>
<accession>A0A540VYB0</accession>
<evidence type="ECO:0000313" key="4">
    <source>
        <dbReference type="Proteomes" id="UP000319103"/>
    </source>
</evidence>
<dbReference type="InterPro" id="IPR013830">
    <property type="entry name" value="SGNH_hydro"/>
</dbReference>
<dbReference type="OrthoDB" id="154486at2"/>
<name>A0A540VYB0_9ACTN</name>
<dbReference type="GO" id="GO:0016787">
    <property type="term" value="F:hydrolase activity"/>
    <property type="evidence" value="ECO:0007669"/>
    <property type="project" value="UniProtKB-KW"/>
</dbReference>
<feature type="chain" id="PRO_5021808435" evidence="1">
    <location>
        <begin position="34"/>
        <end position="291"/>
    </location>
</feature>
<evidence type="ECO:0000259" key="2">
    <source>
        <dbReference type="Pfam" id="PF13472"/>
    </source>
</evidence>
<comment type="caution">
    <text evidence="3">The sequence shown here is derived from an EMBL/GenBank/DDBJ whole genome shotgun (WGS) entry which is preliminary data.</text>
</comment>
<proteinExistence type="predicted"/>
<feature type="domain" description="SGNH hydrolase-type esterase" evidence="2">
    <location>
        <begin position="43"/>
        <end position="282"/>
    </location>
</feature>
<reference evidence="3 4" key="1">
    <citation type="submission" date="2019-06" db="EMBL/GenBank/DDBJ databases">
        <title>Description of Kitasatospora acidophila sp. nov. isolated from pine grove soil, and reclassification of Streptomyces novaecaesareae to Kitasatospora novaeceasareae comb. nov.</title>
        <authorList>
            <person name="Kim M.J."/>
        </authorList>
    </citation>
    <scope>NUCLEOTIDE SEQUENCE [LARGE SCALE GENOMIC DNA]</scope>
    <source>
        <strain evidence="3 4">MMS16-CNU292</strain>
    </source>
</reference>
<dbReference type="AlphaFoldDB" id="A0A540VYB0"/>
<evidence type="ECO:0000256" key="1">
    <source>
        <dbReference type="SAM" id="SignalP"/>
    </source>
</evidence>
<keyword evidence="4" id="KW-1185">Reference proteome</keyword>
<dbReference type="Gene3D" id="3.40.50.1110">
    <property type="entry name" value="SGNH hydrolase"/>
    <property type="match status" value="1"/>
</dbReference>